<feature type="domain" description="GAF" evidence="3">
    <location>
        <begin position="305"/>
        <end position="433"/>
    </location>
</feature>
<dbReference type="STRING" id="927664.SAMN05421780_101526"/>
<feature type="transmembrane region" description="Helical" evidence="2">
    <location>
        <begin position="186"/>
        <end position="208"/>
    </location>
</feature>
<dbReference type="OrthoDB" id="9808408at2"/>
<proteinExistence type="predicted"/>
<dbReference type="InterPro" id="IPR029016">
    <property type="entry name" value="GAF-like_dom_sf"/>
</dbReference>
<dbReference type="Proteomes" id="UP000199514">
    <property type="component" value="Unassembled WGS sequence"/>
</dbReference>
<dbReference type="Gene3D" id="3.30.450.40">
    <property type="match status" value="1"/>
</dbReference>
<dbReference type="RefSeq" id="WP_091506792.1">
    <property type="nucleotide sequence ID" value="NZ_FOLE01000001.1"/>
</dbReference>
<evidence type="ECO:0000313" key="4">
    <source>
        <dbReference type="EMBL" id="SFB79746.1"/>
    </source>
</evidence>
<dbReference type="SUPFAM" id="SSF55781">
    <property type="entry name" value="GAF domain-like"/>
    <property type="match status" value="1"/>
</dbReference>
<gene>
    <name evidence="4" type="ORF">SAMN05421780_101526</name>
</gene>
<evidence type="ECO:0000256" key="2">
    <source>
        <dbReference type="SAM" id="Phobius"/>
    </source>
</evidence>
<keyword evidence="2" id="KW-0812">Transmembrane</keyword>
<reference evidence="4 5" key="1">
    <citation type="submission" date="2016-10" db="EMBL/GenBank/DDBJ databases">
        <authorList>
            <person name="de Groot N.N."/>
        </authorList>
    </citation>
    <scope>NUCLEOTIDE SEQUENCE [LARGE SCALE GENOMIC DNA]</scope>
    <source>
        <strain evidence="4 5">DSM 6793</strain>
    </source>
</reference>
<organism evidence="4 5">
    <name type="scientific">Flexibacter flexilis DSM 6793</name>
    <dbReference type="NCBI Taxonomy" id="927664"/>
    <lineage>
        <taxon>Bacteria</taxon>
        <taxon>Pseudomonadati</taxon>
        <taxon>Bacteroidota</taxon>
        <taxon>Cytophagia</taxon>
        <taxon>Cytophagales</taxon>
        <taxon>Flexibacteraceae</taxon>
        <taxon>Flexibacter</taxon>
    </lineage>
</organism>
<sequence length="500" mass="57313">MKTIQLSIRLPFYVGISCAIIVSIIALLQLKITNTYDDNLPLMAMSDNLKNKITKGHLWFEEYVAGDKSINPEKDVIALFLNSQKILQIAQKGGQSELGYLNKITDPNLEHLIAISENQIEEFVNITRTRQTHTDALRSDGEAANAGSQLDQQFDAKYDEIQESLSKLGVAINEKIRRDAMHIETWFVVALGMIVGIFMGIGWLIFVIQRKSEISKDKQEKKMAEDEAYIEQMTAFADTIGQGNYDADFSISEHDKLANSLHTMRQKLKTVADEDRKQNWANIGLAQMNDLLRQDSSDEIGFYRSFLTQFVKYTKANQAGLFLIREAEHTDPYLELVACVAYDRQKYLKKKMDLRDGLIGQAIFEKEMLYMTEIPQNYIRITSGLGDAPPSHLLIIPLIYNDQTYGAIEMASFFAFEKHHRDFIQKIAENLASTVGILNTNVQTKKLLESVQAQTQKMRVQEEEMRQNLEELSATQEELIRKEKHYLEQLEQYRDQRISA</sequence>
<evidence type="ECO:0000259" key="3">
    <source>
        <dbReference type="Pfam" id="PF13185"/>
    </source>
</evidence>
<dbReference type="AlphaFoldDB" id="A0A1I1DZ90"/>
<feature type="transmembrane region" description="Helical" evidence="2">
    <location>
        <begin position="12"/>
        <end position="30"/>
    </location>
</feature>
<feature type="coiled-coil region" evidence="1">
    <location>
        <begin position="448"/>
        <end position="496"/>
    </location>
</feature>
<keyword evidence="2" id="KW-1133">Transmembrane helix</keyword>
<keyword evidence="5" id="KW-1185">Reference proteome</keyword>
<keyword evidence="1" id="KW-0175">Coiled coil</keyword>
<dbReference type="InterPro" id="IPR003018">
    <property type="entry name" value="GAF"/>
</dbReference>
<dbReference type="EMBL" id="FOLE01000001">
    <property type="protein sequence ID" value="SFB79746.1"/>
    <property type="molecule type" value="Genomic_DNA"/>
</dbReference>
<accession>A0A1I1DZ90</accession>
<evidence type="ECO:0000313" key="5">
    <source>
        <dbReference type="Proteomes" id="UP000199514"/>
    </source>
</evidence>
<protein>
    <submittedName>
        <fullName evidence="4">GAF domain-containing protein</fullName>
    </submittedName>
</protein>
<dbReference type="Pfam" id="PF13185">
    <property type="entry name" value="GAF_2"/>
    <property type="match status" value="1"/>
</dbReference>
<keyword evidence="2" id="KW-0472">Membrane</keyword>
<name>A0A1I1DZ90_9BACT</name>
<evidence type="ECO:0000256" key="1">
    <source>
        <dbReference type="SAM" id="Coils"/>
    </source>
</evidence>